<reference evidence="1" key="1">
    <citation type="submission" date="2022-12" db="EMBL/GenBank/DDBJ databases">
        <authorList>
            <person name="Petersen C."/>
        </authorList>
    </citation>
    <scope>NUCLEOTIDE SEQUENCE</scope>
    <source>
        <strain evidence="1">IBT 29677</strain>
    </source>
</reference>
<name>A0A9W9WCJ7_9EURO</name>
<accession>A0A9W9WCJ7</accession>
<dbReference type="Proteomes" id="UP001147747">
    <property type="component" value="Unassembled WGS sequence"/>
</dbReference>
<evidence type="ECO:0000313" key="2">
    <source>
        <dbReference type="Proteomes" id="UP001147747"/>
    </source>
</evidence>
<dbReference type="AlphaFoldDB" id="A0A9W9WCJ7"/>
<reference evidence="1" key="2">
    <citation type="journal article" date="2023" name="IMA Fungus">
        <title>Comparative genomic study of the Penicillium genus elucidates a diverse pangenome and 15 lateral gene transfer events.</title>
        <authorList>
            <person name="Petersen C."/>
            <person name="Sorensen T."/>
            <person name="Nielsen M.R."/>
            <person name="Sondergaard T.E."/>
            <person name="Sorensen J.L."/>
            <person name="Fitzpatrick D.A."/>
            <person name="Frisvad J.C."/>
            <person name="Nielsen K.L."/>
        </authorList>
    </citation>
    <scope>NUCLEOTIDE SEQUENCE</scope>
    <source>
        <strain evidence="1">IBT 29677</strain>
    </source>
</reference>
<proteinExistence type="predicted"/>
<dbReference type="EMBL" id="JAPZBU010000001">
    <property type="protein sequence ID" value="KAJ5414990.1"/>
    <property type="molecule type" value="Genomic_DNA"/>
</dbReference>
<organism evidence="1 2">
    <name type="scientific">Penicillium cosmopolitanum</name>
    <dbReference type="NCBI Taxonomy" id="1131564"/>
    <lineage>
        <taxon>Eukaryota</taxon>
        <taxon>Fungi</taxon>
        <taxon>Dikarya</taxon>
        <taxon>Ascomycota</taxon>
        <taxon>Pezizomycotina</taxon>
        <taxon>Eurotiomycetes</taxon>
        <taxon>Eurotiomycetidae</taxon>
        <taxon>Eurotiales</taxon>
        <taxon>Aspergillaceae</taxon>
        <taxon>Penicillium</taxon>
    </lineage>
</organism>
<protein>
    <submittedName>
        <fullName evidence="1">Uncharacterized protein</fullName>
    </submittedName>
</protein>
<dbReference type="RefSeq" id="XP_056494836.1">
    <property type="nucleotide sequence ID" value="XM_056624735.1"/>
</dbReference>
<comment type="caution">
    <text evidence="1">The sequence shown here is derived from an EMBL/GenBank/DDBJ whole genome shotgun (WGS) entry which is preliminary data.</text>
</comment>
<gene>
    <name evidence="1" type="ORF">N7509_000088</name>
</gene>
<evidence type="ECO:0000313" key="1">
    <source>
        <dbReference type="EMBL" id="KAJ5414990.1"/>
    </source>
</evidence>
<dbReference type="OrthoDB" id="1884773at2759"/>
<sequence>MKYERELQKGGWDIVWGDLINEGDLLTFLISIPTGTVGGWVTQQVQAQLQKFSQSLGDVSDDVVEQATTYLENLMKGRGSGEADIHGLGVKGGFATYNRHMDYYLWGRKVGSHALPNNHQPYIAVRVTKPLPPK</sequence>
<dbReference type="GeneID" id="81363715"/>
<keyword evidence="2" id="KW-1185">Reference proteome</keyword>